<dbReference type="PANTHER" id="PTHR30419">
    <property type="entry name" value="HTH-TYPE TRANSCRIPTIONAL REGULATOR YBHD"/>
    <property type="match status" value="1"/>
</dbReference>
<dbReference type="AlphaFoldDB" id="A0A1H4ML40"/>
<dbReference type="FunFam" id="1.10.10.10:FF:000001">
    <property type="entry name" value="LysR family transcriptional regulator"/>
    <property type="match status" value="1"/>
</dbReference>
<evidence type="ECO:0000256" key="3">
    <source>
        <dbReference type="ARBA" id="ARBA00023125"/>
    </source>
</evidence>
<keyword evidence="3 6" id="KW-0238">DNA-binding</keyword>
<dbReference type="RefSeq" id="WP_007010856.1">
    <property type="nucleotide sequence ID" value="NZ_FNSL01000001.1"/>
</dbReference>
<reference evidence="7" key="1">
    <citation type="submission" date="2016-10" db="EMBL/GenBank/DDBJ databases">
        <authorList>
            <person name="Varghese N."/>
            <person name="Submissions S."/>
        </authorList>
    </citation>
    <scope>NUCLEOTIDE SEQUENCE [LARGE SCALE GENOMIC DNA]</scope>
    <source>
        <strain evidence="7">ES.061</strain>
    </source>
</reference>
<dbReference type="InterPro" id="IPR050950">
    <property type="entry name" value="HTH-type_LysR_regulators"/>
</dbReference>
<dbReference type="InterPro" id="IPR036388">
    <property type="entry name" value="WH-like_DNA-bd_sf"/>
</dbReference>
<proteinExistence type="inferred from homology"/>
<dbReference type="PROSITE" id="PS50931">
    <property type="entry name" value="HTH_LYSR"/>
    <property type="match status" value="1"/>
</dbReference>
<dbReference type="GO" id="GO:0003677">
    <property type="term" value="F:DNA binding"/>
    <property type="evidence" value="ECO:0007669"/>
    <property type="project" value="UniProtKB-KW"/>
</dbReference>
<keyword evidence="7" id="KW-1185">Reference proteome</keyword>
<dbReference type="InterPro" id="IPR005119">
    <property type="entry name" value="LysR_subst-bd"/>
</dbReference>
<dbReference type="Gene3D" id="3.40.190.290">
    <property type="match status" value="1"/>
</dbReference>
<dbReference type="Pfam" id="PF03466">
    <property type="entry name" value="LysR_substrate"/>
    <property type="match status" value="1"/>
</dbReference>
<dbReference type="GO" id="GO:0005829">
    <property type="term" value="C:cytosol"/>
    <property type="evidence" value="ECO:0007669"/>
    <property type="project" value="TreeGrafter"/>
</dbReference>
<keyword evidence="4" id="KW-0804">Transcription</keyword>
<dbReference type="SUPFAM" id="SSF53850">
    <property type="entry name" value="Periplasmic binding protein-like II"/>
    <property type="match status" value="1"/>
</dbReference>
<evidence type="ECO:0000259" key="5">
    <source>
        <dbReference type="PROSITE" id="PS50931"/>
    </source>
</evidence>
<dbReference type="InterPro" id="IPR000847">
    <property type="entry name" value="LysR_HTH_N"/>
</dbReference>
<evidence type="ECO:0000256" key="2">
    <source>
        <dbReference type="ARBA" id="ARBA00023015"/>
    </source>
</evidence>
<dbReference type="Pfam" id="PF00126">
    <property type="entry name" value="HTH_1"/>
    <property type="match status" value="1"/>
</dbReference>
<protein>
    <submittedName>
        <fullName evidence="6">DNA-binding transcriptional regulator, LysR family</fullName>
    </submittedName>
</protein>
<dbReference type="EMBL" id="FNSL01000001">
    <property type="protein sequence ID" value="SEB83791.1"/>
    <property type="molecule type" value="Genomic_DNA"/>
</dbReference>
<keyword evidence="2" id="KW-0805">Transcription regulation</keyword>
<feature type="domain" description="HTH lysR-type" evidence="5">
    <location>
        <begin position="1"/>
        <end position="57"/>
    </location>
</feature>
<evidence type="ECO:0000313" key="7">
    <source>
        <dbReference type="Proteomes" id="UP000199064"/>
    </source>
</evidence>
<dbReference type="Proteomes" id="UP000199064">
    <property type="component" value="Unassembled WGS sequence"/>
</dbReference>
<comment type="similarity">
    <text evidence="1">Belongs to the LysR transcriptional regulatory family.</text>
</comment>
<dbReference type="InterPro" id="IPR036390">
    <property type="entry name" value="WH_DNA-bd_sf"/>
</dbReference>
<sequence length="300" mass="32884">MDTAFYYFETVAELGSIRKAAEKLHISASSISRQIQKLEHLYGTTLLVRQAQGVRLTPAGELAARYVQSRAKELQRLRSSIDSLKNLDSGHVVIYTVEGMIGGLLPRALATFGEQHPGITYEVCTASTDEVMRAVAEDRCDIGISFQPYPRPEVEMLSSFRQPLMVVVSSAHPLAGRKEIQMGDIGDLPVGVPDRSFGIRHLVDHAVKADLLTLNIRLETNSIDMMRKFALQNMGLIFLPAFSFERELASGELVGIPIVSRALSLSTTQICKRAEVELTPSAGKLAAVIIETAEAFSRVA</sequence>
<dbReference type="Gene3D" id="1.10.10.10">
    <property type="entry name" value="Winged helix-like DNA-binding domain superfamily/Winged helix DNA-binding domain"/>
    <property type="match status" value="1"/>
</dbReference>
<dbReference type="PANTHER" id="PTHR30419:SF8">
    <property type="entry name" value="NITROGEN ASSIMILATION TRANSCRIPTIONAL ACTIVATOR-RELATED"/>
    <property type="match status" value="1"/>
</dbReference>
<gene>
    <name evidence="6" type="ORF">SAMN05216452_3370</name>
</gene>
<organism evidence="6 7">
    <name type="scientific">Nitratireductor aquibiodomus</name>
    <dbReference type="NCBI Taxonomy" id="204799"/>
    <lineage>
        <taxon>Bacteria</taxon>
        <taxon>Pseudomonadati</taxon>
        <taxon>Pseudomonadota</taxon>
        <taxon>Alphaproteobacteria</taxon>
        <taxon>Hyphomicrobiales</taxon>
        <taxon>Phyllobacteriaceae</taxon>
        <taxon>Nitratireductor</taxon>
    </lineage>
</organism>
<dbReference type="SUPFAM" id="SSF46785">
    <property type="entry name" value="Winged helix' DNA-binding domain"/>
    <property type="match status" value="1"/>
</dbReference>
<evidence type="ECO:0000256" key="4">
    <source>
        <dbReference type="ARBA" id="ARBA00023163"/>
    </source>
</evidence>
<evidence type="ECO:0000313" key="6">
    <source>
        <dbReference type="EMBL" id="SEB83791.1"/>
    </source>
</evidence>
<accession>A0A1H4ML40</accession>
<name>A0A1H4ML40_9HYPH</name>
<dbReference type="GO" id="GO:0003700">
    <property type="term" value="F:DNA-binding transcription factor activity"/>
    <property type="evidence" value="ECO:0007669"/>
    <property type="project" value="InterPro"/>
</dbReference>
<evidence type="ECO:0000256" key="1">
    <source>
        <dbReference type="ARBA" id="ARBA00009437"/>
    </source>
</evidence>